<gene>
    <name evidence="2" type="ORF">KIN20_024433</name>
</gene>
<dbReference type="EMBL" id="JAHQIW010004953">
    <property type="protein sequence ID" value="KAJ1364351.1"/>
    <property type="molecule type" value="Genomic_DNA"/>
</dbReference>
<accession>A0AAD5N9Z6</accession>
<proteinExistence type="predicted"/>
<evidence type="ECO:0000313" key="2">
    <source>
        <dbReference type="EMBL" id="KAJ1364351.1"/>
    </source>
</evidence>
<protein>
    <submittedName>
        <fullName evidence="2">Uncharacterized protein</fullName>
    </submittedName>
</protein>
<dbReference type="Proteomes" id="UP001196413">
    <property type="component" value="Unassembled WGS sequence"/>
</dbReference>
<evidence type="ECO:0000313" key="3">
    <source>
        <dbReference type="Proteomes" id="UP001196413"/>
    </source>
</evidence>
<keyword evidence="3" id="KW-1185">Reference proteome</keyword>
<organism evidence="2 3">
    <name type="scientific">Parelaphostrongylus tenuis</name>
    <name type="common">Meningeal worm</name>
    <dbReference type="NCBI Taxonomy" id="148309"/>
    <lineage>
        <taxon>Eukaryota</taxon>
        <taxon>Metazoa</taxon>
        <taxon>Ecdysozoa</taxon>
        <taxon>Nematoda</taxon>
        <taxon>Chromadorea</taxon>
        <taxon>Rhabditida</taxon>
        <taxon>Rhabditina</taxon>
        <taxon>Rhabditomorpha</taxon>
        <taxon>Strongyloidea</taxon>
        <taxon>Metastrongylidae</taxon>
        <taxon>Parelaphostrongylus</taxon>
    </lineage>
</organism>
<name>A0AAD5N9Z6_PARTN</name>
<comment type="caution">
    <text evidence="2">The sequence shown here is derived from an EMBL/GenBank/DDBJ whole genome shotgun (WGS) entry which is preliminary data.</text>
</comment>
<sequence>MAPPVEILCVLVLVMLCSGRIREITDYNCTDYVGGGSKAADFDLLMKWKKACQELIDLKSKEPHFDKFRNLAE</sequence>
<feature type="chain" id="PRO_5042131036" evidence="1">
    <location>
        <begin position="20"/>
        <end position="73"/>
    </location>
</feature>
<dbReference type="AlphaFoldDB" id="A0AAD5N9Z6"/>
<feature type="signal peptide" evidence="1">
    <location>
        <begin position="1"/>
        <end position="19"/>
    </location>
</feature>
<reference evidence="2" key="1">
    <citation type="submission" date="2021-06" db="EMBL/GenBank/DDBJ databases">
        <title>Parelaphostrongylus tenuis whole genome reference sequence.</title>
        <authorList>
            <person name="Garwood T.J."/>
            <person name="Larsen P.A."/>
            <person name="Fountain-Jones N.M."/>
            <person name="Garbe J.R."/>
            <person name="Macchietto M.G."/>
            <person name="Kania S.A."/>
            <person name="Gerhold R.W."/>
            <person name="Richards J.E."/>
            <person name="Wolf T.M."/>
        </authorList>
    </citation>
    <scope>NUCLEOTIDE SEQUENCE</scope>
    <source>
        <strain evidence="2">MNPRO001-30</strain>
        <tissue evidence="2">Meninges</tissue>
    </source>
</reference>
<evidence type="ECO:0000256" key="1">
    <source>
        <dbReference type="SAM" id="SignalP"/>
    </source>
</evidence>
<keyword evidence="1" id="KW-0732">Signal</keyword>